<evidence type="ECO:0000313" key="3">
    <source>
        <dbReference type="Proteomes" id="UP000254640"/>
    </source>
</evidence>
<accession>A0A379AJ63</accession>
<sequence>MTANKLKSEQILTATDKPRGAGNRVRGGKRPAPWMARAELSWMTSFASFRSDPVSCAGTIQQLAGLDFTSNLNGTERIFHLPD</sequence>
<dbReference type="AlphaFoldDB" id="A0A379AJ63"/>
<gene>
    <name evidence="2" type="ORF">NCTC9381_03805</name>
</gene>
<proteinExistence type="predicted"/>
<organism evidence="2 3">
    <name type="scientific">Enterobacter agglomerans</name>
    <name type="common">Erwinia herbicola</name>
    <name type="synonym">Pantoea agglomerans</name>
    <dbReference type="NCBI Taxonomy" id="549"/>
    <lineage>
        <taxon>Bacteria</taxon>
        <taxon>Pseudomonadati</taxon>
        <taxon>Pseudomonadota</taxon>
        <taxon>Gammaproteobacteria</taxon>
        <taxon>Enterobacterales</taxon>
        <taxon>Erwiniaceae</taxon>
        <taxon>Pantoea</taxon>
        <taxon>Pantoea agglomerans group</taxon>
    </lineage>
</organism>
<dbReference type="Proteomes" id="UP000254640">
    <property type="component" value="Unassembled WGS sequence"/>
</dbReference>
<dbReference type="EMBL" id="UGSO01000001">
    <property type="protein sequence ID" value="SUB17871.1"/>
    <property type="molecule type" value="Genomic_DNA"/>
</dbReference>
<feature type="region of interest" description="Disordered" evidence="1">
    <location>
        <begin position="1"/>
        <end position="30"/>
    </location>
</feature>
<keyword evidence="3" id="KW-1185">Reference proteome</keyword>
<reference evidence="2 3" key="1">
    <citation type="submission" date="2018-06" db="EMBL/GenBank/DDBJ databases">
        <authorList>
            <consortium name="Pathogen Informatics"/>
            <person name="Doyle S."/>
        </authorList>
    </citation>
    <scope>NUCLEOTIDE SEQUENCE [LARGE SCALE GENOMIC DNA]</scope>
    <source>
        <strain evidence="2 3">NCTC9381</strain>
    </source>
</reference>
<name>A0A379AJ63_ENTAG</name>
<evidence type="ECO:0000313" key="2">
    <source>
        <dbReference type="EMBL" id="SUB17871.1"/>
    </source>
</evidence>
<evidence type="ECO:0000256" key="1">
    <source>
        <dbReference type="SAM" id="MobiDB-lite"/>
    </source>
</evidence>
<protein>
    <submittedName>
        <fullName evidence="2">Uncharacterized protein</fullName>
    </submittedName>
</protein>
<feature type="compositionally biased region" description="Polar residues" evidence="1">
    <location>
        <begin position="1"/>
        <end position="13"/>
    </location>
</feature>